<organism evidence="1">
    <name type="scientific">uncultured Rubrobacteraceae bacterium</name>
    <dbReference type="NCBI Taxonomy" id="349277"/>
    <lineage>
        <taxon>Bacteria</taxon>
        <taxon>Bacillati</taxon>
        <taxon>Actinomycetota</taxon>
        <taxon>Rubrobacteria</taxon>
        <taxon>Rubrobacterales</taxon>
        <taxon>Rubrobacteraceae</taxon>
        <taxon>environmental samples</taxon>
    </lineage>
</organism>
<feature type="non-terminal residue" evidence="1">
    <location>
        <position position="1"/>
    </location>
</feature>
<sequence>WGSRRTRATAAWAAGPRPAAFRRTFAWRNKPRKGTAEN</sequence>
<reference evidence="1" key="1">
    <citation type="submission" date="2020-02" db="EMBL/GenBank/DDBJ databases">
        <authorList>
            <person name="Meier V. D."/>
        </authorList>
    </citation>
    <scope>NUCLEOTIDE SEQUENCE</scope>
    <source>
        <strain evidence="1">AVDCRST_MAG22</strain>
    </source>
</reference>
<dbReference type="EMBL" id="CADCUV010000056">
    <property type="protein sequence ID" value="CAA9403077.1"/>
    <property type="molecule type" value="Genomic_DNA"/>
</dbReference>
<gene>
    <name evidence="1" type="ORF">AVDCRST_MAG22-1367</name>
</gene>
<feature type="non-terminal residue" evidence="1">
    <location>
        <position position="38"/>
    </location>
</feature>
<evidence type="ECO:0000313" key="1">
    <source>
        <dbReference type="EMBL" id="CAA9403077.1"/>
    </source>
</evidence>
<protein>
    <submittedName>
        <fullName evidence="1">Uncharacterized protein</fullName>
    </submittedName>
</protein>
<name>A0A6J4P419_9ACTN</name>
<dbReference type="AlphaFoldDB" id="A0A6J4P419"/>
<proteinExistence type="predicted"/>
<accession>A0A6J4P419</accession>